<keyword evidence="2 4" id="KW-0238">DNA-binding</keyword>
<evidence type="ECO:0000256" key="4">
    <source>
        <dbReference type="PROSITE-ProRule" id="PRU00335"/>
    </source>
</evidence>
<dbReference type="Gene3D" id="1.10.357.10">
    <property type="entry name" value="Tetracycline Repressor, domain 2"/>
    <property type="match status" value="1"/>
</dbReference>
<dbReference type="SUPFAM" id="SSF46689">
    <property type="entry name" value="Homeodomain-like"/>
    <property type="match status" value="1"/>
</dbReference>
<accession>A0A238IXG4</accession>
<dbReference type="AlphaFoldDB" id="A0A238IXG4"/>
<dbReference type="InterPro" id="IPR009057">
    <property type="entry name" value="Homeodomain-like_sf"/>
</dbReference>
<evidence type="ECO:0000313" key="7">
    <source>
        <dbReference type="Proteomes" id="UP000201838"/>
    </source>
</evidence>
<evidence type="ECO:0000313" key="6">
    <source>
        <dbReference type="EMBL" id="SMX22682.1"/>
    </source>
</evidence>
<dbReference type="PANTHER" id="PTHR47506:SF1">
    <property type="entry name" value="HTH-TYPE TRANSCRIPTIONAL REGULATOR YJDC"/>
    <property type="match status" value="1"/>
</dbReference>
<sequence>MSEKAKRGRPKTLNKSDVVDIAMHAYWQDGPENVSLNSVVQRAGVAKPSIYREFGNEDGLTKAALAHYAECVLTKVIEILSSDASFRDRINAVARLSAEDPLHKHGCLFVKMRANQSAFGETTRALIDQMDAMALAAFEKALHDGLENGDWSGNIPVPQAAQYLHAQIGLALDMRARGEDPKDVIALALSIFKRPT</sequence>
<reference evidence="6 7" key="1">
    <citation type="submission" date="2017-05" db="EMBL/GenBank/DDBJ databases">
        <authorList>
            <person name="Song R."/>
            <person name="Chenine A.L."/>
            <person name="Ruprecht R.M."/>
        </authorList>
    </citation>
    <scope>NUCLEOTIDE SEQUENCE [LARGE SCALE GENOMIC DNA]</scope>
    <source>
        <strain evidence="6 7">CECT 8489</strain>
    </source>
</reference>
<evidence type="ECO:0000256" key="2">
    <source>
        <dbReference type="ARBA" id="ARBA00023125"/>
    </source>
</evidence>
<name>A0A238IXG4_9RHOB</name>
<dbReference type="EMBL" id="FXXQ01000002">
    <property type="protein sequence ID" value="SMX22682.1"/>
    <property type="molecule type" value="Genomic_DNA"/>
</dbReference>
<evidence type="ECO:0000256" key="1">
    <source>
        <dbReference type="ARBA" id="ARBA00023015"/>
    </source>
</evidence>
<keyword evidence="1" id="KW-0805">Transcription regulation</keyword>
<proteinExistence type="predicted"/>
<evidence type="ECO:0000256" key="3">
    <source>
        <dbReference type="ARBA" id="ARBA00023163"/>
    </source>
</evidence>
<feature type="DNA-binding region" description="H-T-H motif" evidence="4">
    <location>
        <begin position="35"/>
        <end position="54"/>
    </location>
</feature>
<dbReference type="InterPro" id="IPR001647">
    <property type="entry name" value="HTH_TetR"/>
</dbReference>
<evidence type="ECO:0000259" key="5">
    <source>
        <dbReference type="PROSITE" id="PS50977"/>
    </source>
</evidence>
<dbReference type="InterPro" id="IPR036271">
    <property type="entry name" value="Tet_transcr_reg_TetR-rel_C_sf"/>
</dbReference>
<keyword evidence="3" id="KW-0804">Transcription</keyword>
<dbReference type="PANTHER" id="PTHR47506">
    <property type="entry name" value="TRANSCRIPTIONAL REGULATORY PROTEIN"/>
    <property type="match status" value="1"/>
</dbReference>
<feature type="domain" description="HTH tetR-type" evidence="5">
    <location>
        <begin position="12"/>
        <end position="72"/>
    </location>
</feature>
<dbReference type="Proteomes" id="UP000201838">
    <property type="component" value="Unassembled WGS sequence"/>
</dbReference>
<dbReference type="SUPFAM" id="SSF48498">
    <property type="entry name" value="Tetracyclin repressor-like, C-terminal domain"/>
    <property type="match status" value="1"/>
</dbReference>
<keyword evidence="7" id="KW-1185">Reference proteome</keyword>
<dbReference type="RefSeq" id="WP_093972662.1">
    <property type="nucleotide sequence ID" value="NZ_FXXQ01000002.1"/>
</dbReference>
<dbReference type="Pfam" id="PF00440">
    <property type="entry name" value="TetR_N"/>
    <property type="match status" value="1"/>
</dbReference>
<dbReference type="Gene3D" id="1.10.10.60">
    <property type="entry name" value="Homeodomain-like"/>
    <property type="match status" value="1"/>
</dbReference>
<gene>
    <name evidence="6" type="primary">comR</name>
    <name evidence="6" type="ORF">BOA8489_00780</name>
</gene>
<dbReference type="PROSITE" id="PS50977">
    <property type="entry name" value="HTH_TETR_2"/>
    <property type="match status" value="1"/>
</dbReference>
<organism evidence="6 7">
    <name type="scientific">Boseongicola aestuarii</name>
    <dbReference type="NCBI Taxonomy" id="1470561"/>
    <lineage>
        <taxon>Bacteria</taxon>
        <taxon>Pseudomonadati</taxon>
        <taxon>Pseudomonadota</taxon>
        <taxon>Alphaproteobacteria</taxon>
        <taxon>Rhodobacterales</taxon>
        <taxon>Paracoccaceae</taxon>
        <taxon>Boseongicola</taxon>
    </lineage>
</organism>
<dbReference type="GO" id="GO:0003677">
    <property type="term" value="F:DNA binding"/>
    <property type="evidence" value="ECO:0007669"/>
    <property type="project" value="UniProtKB-UniRule"/>
</dbReference>
<protein>
    <submittedName>
        <fullName evidence="6">HTH-type transcriptional repressor ComR</fullName>
    </submittedName>
</protein>
<dbReference type="OrthoDB" id="9779746at2"/>